<dbReference type="AlphaFoldDB" id="A0A1H9J9D5"/>
<dbReference type="CDD" id="cd02440">
    <property type="entry name" value="AdoMet_MTases"/>
    <property type="match status" value="1"/>
</dbReference>
<dbReference type="OrthoDB" id="9782855at2"/>
<dbReference type="Proteomes" id="UP000198634">
    <property type="component" value="Unassembled WGS sequence"/>
</dbReference>
<dbReference type="EMBL" id="FOEP01000014">
    <property type="protein sequence ID" value="SEQ83393.1"/>
    <property type="molecule type" value="Genomic_DNA"/>
</dbReference>
<organism evidence="7 8">
    <name type="scientific">Thalassovita taeanensis</name>
    <dbReference type="NCBI Taxonomy" id="657014"/>
    <lineage>
        <taxon>Bacteria</taxon>
        <taxon>Pseudomonadati</taxon>
        <taxon>Pseudomonadota</taxon>
        <taxon>Alphaproteobacteria</taxon>
        <taxon>Rhodobacterales</taxon>
        <taxon>Roseobacteraceae</taxon>
        <taxon>Thalassovita</taxon>
    </lineage>
</organism>
<dbReference type="SUPFAM" id="SSF53335">
    <property type="entry name" value="S-adenosyl-L-methionine-dependent methyltransferases"/>
    <property type="match status" value="1"/>
</dbReference>
<dbReference type="PANTHER" id="PTHR43667">
    <property type="entry name" value="CYCLOPROPANE-FATTY-ACYL-PHOSPHOLIPID SYNTHASE"/>
    <property type="match status" value="1"/>
</dbReference>
<evidence type="ECO:0000256" key="3">
    <source>
        <dbReference type="ARBA" id="ARBA00022679"/>
    </source>
</evidence>
<evidence type="ECO:0000256" key="4">
    <source>
        <dbReference type="ARBA" id="ARBA00022691"/>
    </source>
</evidence>
<keyword evidence="8" id="KW-1185">Reference proteome</keyword>
<protein>
    <submittedName>
        <fullName evidence="7">Cyclopropane-fatty-acyl-phospholipid synthase</fullName>
    </submittedName>
</protein>
<keyword evidence="2" id="KW-0489">Methyltransferase</keyword>
<evidence type="ECO:0000313" key="7">
    <source>
        <dbReference type="EMBL" id="SEQ83393.1"/>
    </source>
</evidence>
<feature type="active site" evidence="6">
    <location>
        <position position="382"/>
    </location>
</feature>
<reference evidence="7 8" key="1">
    <citation type="submission" date="2016-10" db="EMBL/GenBank/DDBJ databases">
        <authorList>
            <person name="de Groot N.N."/>
        </authorList>
    </citation>
    <scope>NUCLEOTIDE SEQUENCE [LARGE SCALE GENOMIC DNA]</scope>
    <source>
        <strain evidence="7 8">DSM 22007</strain>
    </source>
</reference>
<dbReference type="InterPro" id="IPR050723">
    <property type="entry name" value="CFA/CMAS"/>
</dbReference>
<dbReference type="InterPro" id="IPR003333">
    <property type="entry name" value="CMAS"/>
</dbReference>
<dbReference type="STRING" id="657014.SAMN04488092_11462"/>
<sequence>MILTTTKQQGDLPRYFAPVFEAAKTMACGRLDFILPDGRVFRAEAAAPGPVAELRVHNTDTFARLMREGDLGFCDAYLDGWWDTPDLQAFLDLLHSGNEELYDGFPGMFLVRAYERMRHWMNANTRKQARKNISYHYDLGNDFYALWLDDTMTYSSALFRSGQENLELAQTQKYASMVDQMGLQAGDHVLEIGCGWGGFAEYAAKERGLRVTGLTISKEQFNYASQRIERSGLSDLVDFKLQDYRDEAGRYDGIASIEMFEAVGEKYWPIYFNKVRDCLLPGKSATLQIITLQEKRWEKYRKGVDFIQKYIFPGGMLPSRSALTAEVARAGLDLSRSFEFGESYSQTLRRWHERFNGHWDEVSALGFDDRFRRMWNFYLTSCAAAFHGGNCDVTQITVTRPTF</sequence>
<comment type="similarity">
    <text evidence="1">Belongs to the CFA/CMAS family.</text>
</comment>
<dbReference type="PIRSF" id="PIRSF003085">
    <property type="entry name" value="CMAS"/>
    <property type="match status" value="1"/>
</dbReference>
<evidence type="ECO:0000256" key="6">
    <source>
        <dbReference type="PIRSR" id="PIRSR003085-1"/>
    </source>
</evidence>
<dbReference type="Pfam" id="PF02353">
    <property type="entry name" value="CMAS"/>
    <property type="match status" value="1"/>
</dbReference>
<dbReference type="InterPro" id="IPR029063">
    <property type="entry name" value="SAM-dependent_MTases_sf"/>
</dbReference>
<keyword evidence="4" id="KW-0949">S-adenosyl-L-methionine</keyword>
<dbReference type="GO" id="GO:0008610">
    <property type="term" value="P:lipid biosynthetic process"/>
    <property type="evidence" value="ECO:0007669"/>
    <property type="project" value="InterPro"/>
</dbReference>
<dbReference type="GO" id="GO:0008168">
    <property type="term" value="F:methyltransferase activity"/>
    <property type="evidence" value="ECO:0007669"/>
    <property type="project" value="UniProtKB-KW"/>
</dbReference>
<dbReference type="Gene3D" id="3.40.50.150">
    <property type="entry name" value="Vaccinia Virus protein VP39"/>
    <property type="match status" value="1"/>
</dbReference>
<dbReference type="PANTHER" id="PTHR43667:SF2">
    <property type="entry name" value="FATTY ACID C-METHYL TRANSFERASE"/>
    <property type="match status" value="1"/>
</dbReference>
<evidence type="ECO:0000256" key="1">
    <source>
        <dbReference type="ARBA" id="ARBA00010815"/>
    </source>
</evidence>
<accession>A0A1H9J9D5</accession>
<keyword evidence="5" id="KW-0443">Lipid metabolism</keyword>
<gene>
    <name evidence="7" type="ORF">SAMN04488092_11462</name>
</gene>
<evidence type="ECO:0000256" key="2">
    <source>
        <dbReference type="ARBA" id="ARBA00022603"/>
    </source>
</evidence>
<name>A0A1H9J9D5_9RHOB</name>
<dbReference type="RefSeq" id="WP_090270792.1">
    <property type="nucleotide sequence ID" value="NZ_FOEP01000014.1"/>
</dbReference>
<dbReference type="GO" id="GO:0032259">
    <property type="term" value="P:methylation"/>
    <property type="evidence" value="ECO:0007669"/>
    <property type="project" value="UniProtKB-KW"/>
</dbReference>
<keyword evidence="3" id="KW-0808">Transferase</keyword>
<proteinExistence type="inferred from homology"/>
<evidence type="ECO:0000256" key="5">
    <source>
        <dbReference type="ARBA" id="ARBA00023098"/>
    </source>
</evidence>
<evidence type="ECO:0000313" key="8">
    <source>
        <dbReference type="Proteomes" id="UP000198634"/>
    </source>
</evidence>